<dbReference type="InterPro" id="IPR036388">
    <property type="entry name" value="WH-like_DNA-bd_sf"/>
</dbReference>
<dbReference type="InterPro" id="IPR016032">
    <property type="entry name" value="Sig_transdc_resp-reg_C-effctor"/>
</dbReference>
<dbReference type="Proteomes" id="UP000263377">
    <property type="component" value="Unassembled WGS sequence"/>
</dbReference>
<dbReference type="Pfam" id="PF13384">
    <property type="entry name" value="HTH_23"/>
    <property type="match status" value="1"/>
</dbReference>
<gene>
    <name evidence="2" type="ORF">DR950_24580</name>
</gene>
<feature type="domain" description="HTH luxR-type" evidence="1">
    <location>
        <begin position="224"/>
        <end position="281"/>
    </location>
</feature>
<comment type="caution">
    <text evidence="2">The sequence shown here is derived from an EMBL/GenBank/DDBJ whole genome shotgun (WGS) entry which is preliminary data.</text>
</comment>
<protein>
    <submittedName>
        <fullName evidence="2">LuxR family transcriptional regulator</fullName>
    </submittedName>
</protein>
<dbReference type="Gene3D" id="1.10.10.10">
    <property type="entry name" value="Winged helix-like DNA-binding domain superfamily/Winged helix DNA-binding domain"/>
    <property type="match status" value="1"/>
</dbReference>
<dbReference type="SUPFAM" id="SSF46894">
    <property type="entry name" value="C-terminal effector domain of the bipartite response regulators"/>
    <property type="match status" value="1"/>
</dbReference>
<accession>A0A372ZXF9</accession>
<name>A0A372ZXF9_9ACTN</name>
<evidence type="ECO:0000259" key="1">
    <source>
        <dbReference type="SMART" id="SM00421"/>
    </source>
</evidence>
<dbReference type="SMART" id="SM00421">
    <property type="entry name" value="HTH_LUXR"/>
    <property type="match status" value="1"/>
</dbReference>
<dbReference type="AlphaFoldDB" id="A0A372ZXF9"/>
<evidence type="ECO:0000313" key="2">
    <source>
        <dbReference type="EMBL" id="RGD60529.1"/>
    </source>
</evidence>
<organism evidence="2 3">
    <name type="scientific">Kitasatospora xanthocidica</name>
    <dbReference type="NCBI Taxonomy" id="83382"/>
    <lineage>
        <taxon>Bacteria</taxon>
        <taxon>Bacillati</taxon>
        <taxon>Actinomycetota</taxon>
        <taxon>Actinomycetes</taxon>
        <taxon>Kitasatosporales</taxon>
        <taxon>Streptomycetaceae</taxon>
        <taxon>Kitasatospora</taxon>
    </lineage>
</organism>
<dbReference type="InterPro" id="IPR000792">
    <property type="entry name" value="Tscrpt_reg_LuxR_C"/>
</dbReference>
<keyword evidence="3" id="KW-1185">Reference proteome</keyword>
<dbReference type="EMBL" id="QVIG01000001">
    <property type="protein sequence ID" value="RGD60529.1"/>
    <property type="molecule type" value="Genomic_DNA"/>
</dbReference>
<proteinExistence type="predicted"/>
<evidence type="ECO:0000313" key="3">
    <source>
        <dbReference type="Proteomes" id="UP000263377"/>
    </source>
</evidence>
<dbReference type="InterPro" id="IPR051797">
    <property type="entry name" value="TrmB-like"/>
</dbReference>
<sequence>MTDTPATPLSAALPDAAARALYLAVLREGGRVRSAEVGAEDGPALRRLVELGLLVPQLQDAAYSAVDPRAATERIGTEIRRQSARLLVEAEQLPELMGELTRAYDATPKRRSGTAGVRYLTAKEDIRHELELLAQEFPDETMTAQPGGPRPAELLPDSLDRARRVHERGGTVRSLYEASARLDPPTVRFAAEVALLGCTTRILAVPFTRFLVFDRTVAVIPAAGSADSPSHQQIARLLAQGLTQRAIATRLGLGERTVAGHIARLREQYDAETLFQLGWQMRGERL</sequence>
<dbReference type="GO" id="GO:0006355">
    <property type="term" value="P:regulation of DNA-templated transcription"/>
    <property type="evidence" value="ECO:0007669"/>
    <property type="project" value="InterPro"/>
</dbReference>
<dbReference type="RefSeq" id="WP_117488673.1">
    <property type="nucleotide sequence ID" value="NZ_QVIG01000001.1"/>
</dbReference>
<dbReference type="PANTHER" id="PTHR34293:SF1">
    <property type="entry name" value="HTH-TYPE TRANSCRIPTIONAL REGULATOR TRMBL2"/>
    <property type="match status" value="1"/>
</dbReference>
<dbReference type="GO" id="GO:0003677">
    <property type="term" value="F:DNA binding"/>
    <property type="evidence" value="ECO:0007669"/>
    <property type="project" value="InterPro"/>
</dbReference>
<dbReference type="PANTHER" id="PTHR34293">
    <property type="entry name" value="HTH-TYPE TRANSCRIPTIONAL REGULATOR TRMBL2"/>
    <property type="match status" value="1"/>
</dbReference>
<reference evidence="2 3" key="1">
    <citation type="submission" date="2018-08" db="EMBL/GenBank/DDBJ databases">
        <title>Diversity &amp; Physiological Properties of Lignin-Decomposing Actinobacteria from Soil.</title>
        <authorList>
            <person name="Roh S.G."/>
            <person name="Kim S.B."/>
        </authorList>
    </citation>
    <scope>NUCLEOTIDE SEQUENCE [LARGE SCALE GENOMIC DNA]</scope>
    <source>
        <strain evidence="2 3">MMS17-GH009</strain>
    </source>
</reference>